<dbReference type="EMBL" id="JBEFKJ010000022">
    <property type="protein sequence ID" value="KAL2040245.1"/>
    <property type="molecule type" value="Genomic_DNA"/>
</dbReference>
<feature type="compositionally biased region" description="Polar residues" evidence="3">
    <location>
        <begin position="80"/>
        <end position="91"/>
    </location>
</feature>
<dbReference type="CDD" id="cd21133">
    <property type="entry name" value="EVE"/>
    <property type="match status" value="1"/>
</dbReference>
<dbReference type="PANTHER" id="PTHR14087">
    <property type="entry name" value="THYMOCYTE NUCLEAR PROTEIN 1"/>
    <property type="match status" value="1"/>
</dbReference>
<evidence type="ECO:0000256" key="1">
    <source>
        <dbReference type="ARBA" id="ARBA00004123"/>
    </source>
</evidence>
<feature type="compositionally biased region" description="Low complexity" evidence="3">
    <location>
        <begin position="45"/>
        <end position="72"/>
    </location>
</feature>
<dbReference type="PANTHER" id="PTHR14087:SF7">
    <property type="entry name" value="THYMOCYTE NUCLEAR PROTEIN 1"/>
    <property type="match status" value="1"/>
</dbReference>
<dbReference type="Pfam" id="PF01878">
    <property type="entry name" value="EVE"/>
    <property type="match status" value="1"/>
</dbReference>
<comment type="subcellular location">
    <subcellularLocation>
        <location evidence="1">Nucleus</location>
    </subcellularLocation>
</comment>
<dbReference type="InterPro" id="IPR047197">
    <property type="entry name" value="THYN1-like_EVE"/>
</dbReference>
<feature type="compositionally biased region" description="Polar residues" evidence="3">
    <location>
        <begin position="99"/>
        <end position="125"/>
    </location>
</feature>
<dbReference type="SUPFAM" id="SSF88697">
    <property type="entry name" value="PUA domain-like"/>
    <property type="match status" value="1"/>
</dbReference>
<feature type="domain" description="EVE" evidence="4">
    <location>
        <begin position="182"/>
        <end position="339"/>
    </location>
</feature>
<organism evidence="5 6">
    <name type="scientific">Stereocaulon virgatum</name>
    <dbReference type="NCBI Taxonomy" id="373712"/>
    <lineage>
        <taxon>Eukaryota</taxon>
        <taxon>Fungi</taxon>
        <taxon>Dikarya</taxon>
        <taxon>Ascomycota</taxon>
        <taxon>Pezizomycotina</taxon>
        <taxon>Lecanoromycetes</taxon>
        <taxon>OSLEUM clade</taxon>
        <taxon>Lecanoromycetidae</taxon>
        <taxon>Lecanorales</taxon>
        <taxon>Lecanorineae</taxon>
        <taxon>Stereocaulaceae</taxon>
        <taxon>Stereocaulon</taxon>
    </lineage>
</organism>
<proteinExistence type="predicted"/>
<feature type="region of interest" description="Disordered" evidence="3">
    <location>
        <begin position="1"/>
        <end position="150"/>
    </location>
</feature>
<reference evidence="5 6" key="1">
    <citation type="submission" date="2024-09" db="EMBL/GenBank/DDBJ databases">
        <title>Rethinking Asexuality: The Enigmatic Case of Functional Sexual Genes in Lepraria (Stereocaulaceae).</title>
        <authorList>
            <person name="Doellman M."/>
            <person name="Sun Y."/>
            <person name="Barcenas-Pena A."/>
            <person name="Lumbsch H.T."/>
            <person name="Grewe F."/>
        </authorList>
    </citation>
    <scope>NUCLEOTIDE SEQUENCE [LARGE SCALE GENOMIC DNA]</scope>
    <source>
        <strain evidence="5 6">Mercado 3170</strain>
    </source>
</reference>
<dbReference type="Proteomes" id="UP001590950">
    <property type="component" value="Unassembled WGS sequence"/>
</dbReference>
<evidence type="ECO:0000256" key="2">
    <source>
        <dbReference type="ARBA" id="ARBA00023242"/>
    </source>
</evidence>
<evidence type="ECO:0000313" key="5">
    <source>
        <dbReference type="EMBL" id="KAL2040245.1"/>
    </source>
</evidence>
<dbReference type="InterPro" id="IPR015947">
    <property type="entry name" value="PUA-like_sf"/>
</dbReference>
<sequence length="359" mass="39733">MTLEKRKANAVEEATTPPSKRGRRSSVSNKNKKVTEQTAASTRPTRLTLAAANASRSLRSSTDSASTPTSTTENGMKPSSRGSATKSNPEITTAKGRKTPSTTKNRIKPSSNGSPTKSRSKNTTAKGREKRQTAAKARASETDETPMTNVRHQANLSVDVSAQLKPELVDEANEEHTGGPSYWLMKAEPDSRIEKGKDVKFSIDDLKASTAPEGWDGVRNYVARNNMRLMMKGDLAFFYHSNCKVPGIVGIMEIVQEHSVDESAFDPQHPYYDEKSNREKPKWCLVHVEFRQKFPEIIKLKDLQKYAKEGGVLEDMQVLKQSRLSVSKVTKKEWNFITSLVDVEDIAAAAAQHQPQVVA</sequence>
<keyword evidence="2" id="KW-0539">Nucleus</keyword>
<evidence type="ECO:0000259" key="4">
    <source>
        <dbReference type="Pfam" id="PF01878"/>
    </source>
</evidence>
<dbReference type="Gene3D" id="3.10.590.10">
    <property type="entry name" value="ph1033 like domains"/>
    <property type="match status" value="1"/>
</dbReference>
<feature type="compositionally biased region" description="Basic and acidic residues" evidence="3">
    <location>
        <begin position="1"/>
        <end position="10"/>
    </location>
</feature>
<name>A0ABR4A595_9LECA</name>
<evidence type="ECO:0000256" key="3">
    <source>
        <dbReference type="SAM" id="MobiDB-lite"/>
    </source>
</evidence>
<gene>
    <name evidence="5" type="ORF">N7G274_007148</name>
</gene>
<dbReference type="InterPro" id="IPR052181">
    <property type="entry name" value="5hmC_binding"/>
</dbReference>
<protein>
    <recommendedName>
        <fullName evidence="4">EVE domain-containing protein</fullName>
    </recommendedName>
</protein>
<accession>A0ABR4A595</accession>
<evidence type="ECO:0000313" key="6">
    <source>
        <dbReference type="Proteomes" id="UP001590950"/>
    </source>
</evidence>
<keyword evidence="6" id="KW-1185">Reference proteome</keyword>
<dbReference type="InterPro" id="IPR002740">
    <property type="entry name" value="EVE_domain"/>
</dbReference>
<comment type="caution">
    <text evidence="5">The sequence shown here is derived from an EMBL/GenBank/DDBJ whole genome shotgun (WGS) entry which is preliminary data.</text>
</comment>